<sequence length="144" mass="16515">MDKYQCFIVLNIFYLVTTAFAQVNNKQLYINTGFNEIATSVSTSSSPSMKTPETTGSSTSKTDSYYLLITAGLHHKQDQEERYRCLKNCNEYNEKAQSSGREQQEGIYKTQLSRCQDRYYGTWRPGFLVVTADSHQAYSREAIE</sequence>
<name>A0A564Z090_HYMDI</name>
<dbReference type="AlphaFoldDB" id="A0A564Z090"/>
<feature type="region of interest" description="Disordered" evidence="1">
    <location>
        <begin position="40"/>
        <end position="60"/>
    </location>
</feature>
<dbReference type="Proteomes" id="UP000321570">
    <property type="component" value="Unassembled WGS sequence"/>
</dbReference>
<accession>A0A564Z090</accession>
<keyword evidence="4" id="KW-1185">Reference proteome</keyword>
<dbReference type="EMBL" id="CABIJS010000488">
    <property type="protein sequence ID" value="VUZ52318.1"/>
    <property type="molecule type" value="Genomic_DNA"/>
</dbReference>
<feature type="chain" id="PRO_5022201978" evidence="2">
    <location>
        <begin position="22"/>
        <end position="144"/>
    </location>
</feature>
<organism evidence="3 4">
    <name type="scientific">Hymenolepis diminuta</name>
    <name type="common">Rat tapeworm</name>
    <dbReference type="NCBI Taxonomy" id="6216"/>
    <lineage>
        <taxon>Eukaryota</taxon>
        <taxon>Metazoa</taxon>
        <taxon>Spiralia</taxon>
        <taxon>Lophotrochozoa</taxon>
        <taxon>Platyhelminthes</taxon>
        <taxon>Cestoda</taxon>
        <taxon>Eucestoda</taxon>
        <taxon>Cyclophyllidea</taxon>
        <taxon>Hymenolepididae</taxon>
        <taxon>Hymenolepis</taxon>
    </lineage>
</organism>
<reference evidence="3 4" key="1">
    <citation type="submission" date="2019-07" db="EMBL/GenBank/DDBJ databases">
        <authorList>
            <person name="Jastrzebski P J."/>
            <person name="Paukszto L."/>
            <person name="Jastrzebski P J."/>
        </authorList>
    </citation>
    <scope>NUCLEOTIDE SEQUENCE [LARGE SCALE GENOMIC DNA]</scope>
    <source>
        <strain evidence="3 4">WMS-il1</strain>
    </source>
</reference>
<evidence type="ECO:0000313" key="3">
    <source>
        <dbReference type="EMBL" id="VUZ52318.1"/>
    </source>
</evidence>
<protein>
    <submittedName>
        <fullName evidence="3">Uncharacterized protein</fullName>
    </submittedName>
</protein>
<feature type="signal peptide" evidence="2">
    <location>
        <begin position="1"/>
        <end position="21"/>
    </location>
</feature>
<feature type="compositionally biased region" description="Low complexity" evidence="1">
    <location>
        <begin position="40"/>
        <end position="55"/>
    </location>
</feature>
<evidence type="ECO:0000256" key="1">
    <source>
        <dbReference type="SAM" id="MobiDB-lite"/>
    </source>
</evidence>
<proteinExistence type="predicted"/>
<keyword evidence="2" id="KW-0732">Signal</keyword>
<evidence type="ECO:0000313" key="4">
    <source>
        <dbReference type="Proteomes" id="UP000321570"/>
    </source>
</evidence>
<gene>
    <name evidence="3" type="ORF">WMSIL1_LOCUS10868</name>
</gene>
<evidence type="ECO:0000256" key="2">
    <source>
        <dbReference type="SAM" id="SignalP"/>
    </source>
</evidence>